<dbReference type="GO" id="GO:0003987">
    <property type="term" value="F:acetate-CoA ligase activity"/>
    <property type="evidence" value="ECO:0007669"/>
    <property type="project" value="UniProtKB-EC"/>
</dbReference>
<protein>
    <submittedName>
        <fullName evidence="4">Acetyl-CoA synthetase</fullName>
        <ecNumber evidence="4">6.2.1.1</ecNumber>
    </submittedName>
</protein>
<dbReference type="InterPro" id="IPR042099">
    <property type="entry name" value="ANL_N_sf"/>
</dbReference>
<dbReference type="InterPro" id="IPR020845">
    <property type="entry name" value="AMP-binding_CS"/>
</dbReference>
<evidence type="ECO:0000259" key="3">
    <source>
        <dbReference type="Pfam" id="PF13193"/>
    </source>
</evidence>
<dbReference type="Gene3D" id="3.30.300.30">
    <property type="match status" value="1"/>
</dbReference>
<feature type="domain" description="AMP-dependent synthetase/ligase" evidence="2">
    <location>
        <begin position="27"/>
        <end position="373"/>
    </location>
</feature>
<dbReference type="AlphaFoldDB" id="A0A921NSQ7"/>
<evidence type="ECO:0000313" key="4">
    <source>
        <dbReference type="EMBL" id="KAF0674748.1"/>
    </source>
</evidence>
<dbReference type="Proteomes" id="UP000698242">
    <property type="component" value="Unassembled WGS sequence"/>
</dbReference>
<organism evidence="4 5">
    <name type="scientific">Profundibacterium mesophilum KAUST100406-0324</name>
    <dbReference type="NCBI Taxonomy" id="1037889"/>
    <lineage>
        <taxon>Bacteria</taxon>
        <taxon>Pseudomonadati</taxon>
        <taxon>Pseudomonadota</taxon>
        <taxon>Alphaproteobacteria</taxon>
        <taxon>Rhodobacterales</taxon>
        <taxon>Roseobacteraceae</taxon>
        <taxon>Profundibacterium</taxon>
    </lineage>
</organism>
<gene>
    <name evidence="4" type="ORF">PMES_02824</name>
</gene>
<dbReference type="PROSITE" id="PS00455">
    <property type="entry name" value="AMP_BINDING"/>
    <property type="match status" value="1"/>
</dbReference>
<dbReference type="InterPro" id="IPR000873">
    <property type="entry name" value="AMP-dep_synth/lig_dom"/>
</dbReference>
<dbReference type="InterPro" id="IPR025110">
    <property type="entry name" value="AMP-bd_C"/>
</dbReference>
<dbReference type="PANTHER" id="PTHR43352">
    <property type="entry name" value="ACETYL-COA SYNTHETASE"/>
    <property type="match status" value="1"/>
</dbReference>
<evidence type="ECO:0000313" key="5">
    <source>
        <dbReference type="Proteomes" id="UP000698242"/>
    </source>
</evidence>
<dbReference type="PANTHER" id="PTHR43352:SF1">
    <property type="entry name" value="ANTHRANILATE--COA LIGASE"/>
    <property type="match status" value="1"/>
</dbReference>
<reference evidence="4" key="1">
    <citation type="submission" date="2013-03" db="EMBL/GenBank/DDBJ databases">
        <title>Genome Sequence of the Profundibacterium mesophilum strain KAUST100406-0324T from Red Sea, a novel genus in the family Rhodobacteraceae.</title>
        <authorList>
            <person name="Essack M."/>
            <person name="Alam I."/>
            <person name="Lafi F."/>
            <person name="Alawi W."/>
            <person name="Kamanu F."/>
            <person name="Al-Suwailem A."/>
            <person name="Lee O.O."/>
            <person name="Xu Y."/>
            <person name="Bajic V."/>
            <person name="Qian P.-Y."/>
            <person name="Archer J."/>
        </authorList>
    </citation>
    <scope>NUCLEOTIDE SEQUENCE</scope>
    <source>
        <strain evidence="4">KAUST100406-0324</strain>
    </source>
</reference>
<dbReference type="Pfam" id="PF13193">
    <property type="entry name" value="AMP-binding_C"/>
    <property type="match status" value="1"/>
</dbReference>
<dbReference type="Gene3D" id="3.40.50.12780">
    <property type="entry name" value="N-terminal domain of ligase-like"/>
    <property type="match status" value="1"/>
</dbReference>
<keyword evidence="5" id="KW-1185">Reference proteome</keyword>
<sequence>MPVAIHDSPPPAPAPAQFNMAAHVLAHAGRHPGKTALEIVGGAAPQSWSYGALEAAVRGTASGLRALHGGSLAPGSRILIRLGNTVDFPILYLAALACDMVPVPTSAQLTMPEITKLAQIVEPSVIVAAEGVALPQGPWPVITQAELGDMRALPPSDYALGDPDRLGYIVFSSGTSGTPRAVCHAHRAVWARRMMVDGWYGLGPDDRLLHAGAFNWTYTLGTGLMDPWAIGATALISEEGTPAARLPALLREHDVTIFAAAPGVYRQMLKHPEKFGKGALRHGLSAGEKLPPAIREAWRGVTRTEIHEAYGMSECSTFVSGSPADPAPAGTLGRPQPGRRVAVLNPDGAPAPRGAPGQLAISRGDTGLMLGYLGDPASTSEKFSGSWFLTGDMAQMDETGAVSYLGRDDDLMNAGGFRVSPLEIEEVLALCPGIVECAAAEVEVRPDVSVIAAFYVSAAPITEETLAAHCADRLAAYKRPRLYVRLEALPRGANNKLLRRTLRSVHSLKGQTP</sequence>
<evidence type="ECO:0000259" key="2">
    <source>
        <dbReference type="Pfam" id="PF00501"/>
    </source>
</evidence>
<dbReference type="EC" id="6.2.1.1" evidence="4"/>
<dbReference type="InterPro" id="IPR045851">
    <property type="entry name" value="AMP-bd_C_sf"/>
</dbReference>
<evidence type="ECO:0000256" key="1">
    <source>
        <dbReference type="ARBA" id="ARBA00022598"/>
    </source>
</evidence>
<dbReference type="OrthoDB" id="9803968at2"/>
<accession>A0A921NSQ7</accession>
<comment type="caution">
    <text evidence="4">The sequence shown here is derived from an EMBL/GenBank/DDBJ whole genome shotgun (WGS) entry which is preliminary data.</text>
</comment>
<feature type="domain" description="AMP-binding enzyme C-terminal" evidence="3">
    <location>
        <begin position="423"/>
        <end position="496"/>
    </location>
</feature>
<dbReference type="EMBL" id="APKE01000035">
    <property type="protein sequence ID" value="KAF0674748.1"/>
    <property type="molecule type" value="Genomic_DNA"/>
</dbReference>
<dbReference type="Pfam" id="PF00501">
    <property type="entry name" value="AMP-binding"/>
    <property type="match status" value="1"/>
</dbReference>
<dbReference type="RefSeq" id="WP_159966464.1">
    <property type="nucleotide sequence ID" value="NZ_APKE01000035.1"/>
</dbReference>
<dbReference type="SUPFAM" id="SSF56801">
    <property type="entry name" value="Acetyl-CoA synthetase-like"/>
    <property type="match status" value="1"/>
</dbReference>
<dbReference type="GO" id="GO:0044550">
    <property type="term" value="P:secondary metabolite biosynthetic process"/>
    <property type="evidence" value="ECO:0007669"/>
    <property type="project" value="TreeGrafter"/>
</dbReference>
<name>A0A921NSQ7_9RHOB</name>
<keyword evidence="1 4" id="KW-0436">Ligase</keyword>
<proteinExistence type="predicted"/>